<accession>A0A0D0C7Q4</accession>
<protein>
    <recommendedName>
        <fullName evidence="12">Guanine nucleotide-binding protein subunit alpha</fullName>
    </recommendedName>
</protein>
<keyword evidence="1" id="KW-0519">Myristate</keyword>
<evidence type="ECO:0000256" key="6">
    <source>
        <dbReference type="ARBA" id="ARBA00023139"/>
    </source>
</evidence>
<evidence type="ECO:0000256" key="3">
    <source>
        <dbReference type="ARBA" id="ARBA00022741"/>
    </source>
</evidence>
<dbReference type="GO" id="GO:0005737">
    <property type="term" value="C:cytoplasm"/>
    <property type="evidence" value="ECO:0007669"/>
    <property type="project" value="TreeGrafter"/>
</dbReference>
<keyword evidence="2" id="KW-0479">Metal-binding</keyword>
<dbReference type="GO" id="GO:0031683">
    <property type="term" value="F:G-protein beta/gamma-subunit complex binding"/>
    <property type="evidence" value="ECO:0007669"/>
    <property type="project" value="InterPro"/>
</dbReference>
<dbReference type="CDD" id="cd00066">
    <property type="entry name" value="G-alpha"/>
    <property type="match status" value="1"/>
</dbReference>
<keyword evidence="8" id="KW-0449">Lipoprotein</keyword>
<dbReference type="AlphaFoldDB" id="A0A0D0C7Q4"/>
<dbReference type="FunFam" id="3.40.50.300:FF:003800">
    <property type="entry name" value="Guanine nucleotide-binding protein G(k) subunit alpha"/>
    <property type="match status" value="1"/>
</dbReference>
<dbReference type="EMBL" id="KN834822">
    <property type="protein sequence ID" value="KIK53957.1"/>
    <property type="molecule type" value="Genomic_DNA"/>
</dbReference>
<dbReference type="GO" id="GO:0005525">
    <property type="term" value="F:GTP binding"/>
    <property type="evidence" value="ECO:0007669"/>
    <property type="project" value="UniProtKB-KW"/>
</dbReference>
<dbReference type="GO" id="GO:0007186">
    <property type="term" value="P:G protein-coupled receptor signaling pathway"/>
    <property type="evidence" value="ECO:0007669"/>
    <property type="project" value="InterPro"/>
</dbReference>
<evidence type="ECO:0000256" key="7">
    <source>
        <dbReference type="ARBA" id="ARBA00023224"/>
    </source>
</evidence>
<dbReference type="Proteomes" id="UP000053593">
    <property type="component" value="Unassembled WGS sequence"/>
</dbReference>
<evidence type="ECO:0000256" key="5">
    <source>
        <dbReference type="ARBA" id="ARBA00023134"/>
    </source>
</evidence>
<evidence type="ECO:0008006" key="12">
    <source>
        <dbReference type="Google" id="ProtNLM"/>
    </source>
</evidence>
<dbReference type="SMART" id="SM00275">
    <property type="entry name" value="G_alpha"/>
    <property type="match status" value="1"/>
</dbReference>
<dbReference type="GO" id="GO:0001664">
    <property type="term" value="F:G protein-coupled receptor binding"/>
    <property type="evidence" value="ECO:0007669"/>
    <property type="project" value="InterPro"/>
</dbReference>
<proteinExistence type="predicted"/>
<dbReference type="PANTHER" id="PTHR10218:SF302">
    <property type="entry name" value="GUANINE NUCLEOTIDE-BINDING PROTEIN ALPHA-5 SUBUNIT"/>
    <property type="match status" value="1"/>
</dbReference>
<keyword evidence="3 9" id="KW-0547">Nucleotide-binding</keyword>
<organism evidence="10 11">
    <name type="scientific">Collybiopsis luxurians FD-317 M1</name>
    <dbReference type="NCBI Taxonomy" id="944289"/>
    <lineage>
        <taxon>Eukaryota</taxon>
        <taxon>Fungi</taxon>
        <taxon>Dikarya</taxon>
        <taxon>Basidiomycota</taxon>
        <taxon>Agaricomycotina</taxon>
        <taxon>Agaricomycetes</taxon>
        <taxon>Agaricomycetidae</taxon>
        <taxon>Agaricales</taxon>
        <taxon>Marasmiineae</taxon>
        <taxon>Omphalotaceae</taxon>
        <taxon>Collybiopsis</taxon>
        <taxon>Collybiopsis luxurians</taxon>
    </lineage>
</organism>
<keyword evidence="7" id="KW-0807">Transducer</keyword>
<dbReference type="PRINTS" id="PR00318">
    <property type="entry name" value="GPROTEINA"/>
</dbReference>
<sequence>MDRYSYSMFETDSSYVSTASFSSSSTIPGLGYLSGKAIKRLGTSVIKGVDAIIIRRRLAHIENVLKHKHFAKTIVGDTSPAMRSLYFDLLELYRSIYGQSIRTRAFRLIMGEVGGLHFQDLAAAVVDWPTSETYHLILEMLICFRSLIHSHSISAPLSAHLSEGLNAYKAAVPPGHSAFTGFMLFLGMVTTLSRNAVFARMLIELDILELVIHSYPTILDFKVKLNWPKELLSVQLVLHALLQKLDLARDSLHAIKIYRLLYVTAHSDAVILTTLLASQSILPSSPELLESIKSTVNEITMDMNASSSRDHFKRTVMPGISISSVASQLDKARNDEIDAQLNLDRLETRNELQFLFMGTGNSGKDSVSKKMKEFQHLKILREGGYTMQEREFYKDIIRKNLVQSMRAILDGLPDLDLSVAAENTAHLSTVFALPSNLELNFLTRDISNALRSLSKDPAIIEAIRRSKELHLNDSVVYYLNSAERLSSSDYIPSDQDILRRLEKDPAVTEIILGSGELKFKLYHVASQRSEWKKWMHLFESVAALVFLVDISDYDQMYYKDESVNCMQEAFSYFDEICNSKWFSNTSIILFLNGIEVFAEKLAKSPLDDYFPDYTGGDNYDAACEYLLHRFVSLNRSAAAIRHIYAHYLPEAVGYEDSAFNFILSAAPDIALQVHLRSIG</sequence>
<evidence type="ECO:0000313" key="11">
    <source>
        <dbReference type="Proteomes" id="UP000053593"/>
    </source>
</evidence>
<dbReference type="InterPro" id="IPR027417">
    <property type="entry name" value="P-loop_NTPase"/>
</dbReference>
<dbReference type="InterPro" id="IPR001019">
    <property type="entry name" value="Gprotein_alpha_su"/>
</dbReference>
<evidence type="ECO:0000256" key="4">
    <source>
        <dbReference type="ARBA" id="ARBA00022842"/>
    </source>
</evidence>
<evidence type="ECO:0000256" key="8">
    <source>
        <dbReference type="ARBA" id="ARBA00023288"/>
    </source>
</evidence>
<dbReference type="SUPFAM" id="SSF47895">
    <property type="entry name" value="Transducin (alpha subunit), insertion domain"/>
    <property type="match status" value="1"/>
</dbReference>
<dbReference type="GO" id="GO:0046872">
    <property type="term" value="F:metal ion binding"/>
    <property type="evidence" value="ECO:0007669"/>
    <property type="project" value="UniProtKB-KW"/>
</dbReference>
<keyword evidence="5 9" id="KW-0342">GTP-binding</keyword>
<evidence type="ECO:0000256" key="2">
    <source>
        <dbReference type="ARBA" id="ARBA00022723"/>
    </source>
</evidence>
<evidence type="ECO:0000256" key="1">
    <source>
        <dbReference type="ARBA" id="ARBA00022707"/>
    </source>
</evidence>
<keyword evidence="6" id="KW-0564">Palmitate</keyword>
<dbReference type="GO" id="GO:0003924">
    <property type="term" value="F:GTPase activity"/>
    <property type="evidence" value="ECO:0007669"/>
    <property type="project" value="InterPro"/>
</dbReference>
<dbReference type="PANTHER" id="PTHR10218">
    <property type="entry name" value="GTP-BINDING PROTEIN ALPHA SUBUNIT"/>
    <property type="match status" value="1"/>
</dbReference>
<dbReference type="GO" id="GO:0005834">
    <property type="term" value="C:heterotrimeric G-protein complex"/>
    <property type="evidence" value="ECO:0007669"/>
    <property type="project" value="InterPro"/>
</dbReference>
<dbReference type="Pfam" id="PF00503">
    <property type="entry name" value="G-alpha"/>
    <property type="match status" value="1"/>
</dbReference>
<dbReference type="Gene3D" id="1.10.400.10">
    <property type="entry name" value="GI Alpha 1, domain 2-like"/>
    <property type="match status" value="1"/>
</dbReference>
<dbReference type="PROSITE" id="PS51882">
    <property type="entry name" value="G_ALPHA"/>
    <property type="match status" value="1"/>
</dbReference>
<keyword evidence="4" id="KW-0460">Magnesium</keyword>
<gene>
    <name evidence="10" type="ORF">GYMLUDRAFT_88289</name>
</gene>
<evidence type="ECO:0000313" key="10">
    <source>
        <dbReference type="EMBL" id="KIK53957.1"/>
    </source>
</evidence>
<dbReference type="SUPFAM" id="SSF52540">
    <property type="entry name" value="P-loop containing nucleoside triphosphate hydrolases"/>
    <property type="match status" value="1"/>
</dbReference>
<dbReference type="InterPro" id="IPR002975">
    <property type="entry name" value="Fungi_Gprotein_alpha"/>
</dbReference>
<name>A0A0D0C7Q4_9AGAR</name>
<dbReference type="PRINTS" id="PR01241">
    <property type="entry name" value="GPROTEINAFNG"/>
</dbReference>
<keyword evidence="11" id="KW-1185">Reference proteome</keyword>
<dbReference type="InterPro" id="IPR011025">
    <property type="entry name" value="GproteinA_insert"/>
</dbReference>
<feature type="binding site" evidence="9">
    <location>
        <begin position="473"/>
        <end position="474"/>
    </location>
    <ligand>
        <name>GTP</name>
        <dbReference type="ChEBI" id="CHEBI:37565"/>
    </ligand>
</feature>
<dbReference type="OrthoDB" id="5817230at2759"/>
<dbReference type="Gene3D" id="3.40.50.300">
    <property type="entry name" value="P-loop containing nucleotide triphosphate hydrolases"/>
    <property type="match status" value="1"/>
</dbReference>
<dbReference type="GO" id="GO:0000750">
    <property type="term" value="P:pheromone-dependent signal transduction involved in conjugation with cellular fusion"/>
    <property type="evidence" value="ECO:0007669"/>
    <property type="project" value="TreeGrafter"/>
</dbReference>
<reference evidence="10 11" key="1">
    <citation type="submission" date="2014-04" db="EMBL/GenBank/DDBJ databases">
        <title>Evolutionary Origins and Diversification of the Mycorrhizal Mutualists.</title>
        <authorList>
            <consortium name="DOE Joint Genome Institute"/>
            <consortium name="Mycorrhizal Genomics Consortium"/>
            <person name="Kohler A."/>
            <person name="Kuo A."/>
            <person name="Nagy L.G."/>
            <person name="Floudas D."/>
            <person name="Copeland A."/>
            <person name="Barry K.W."/>
            <person name="Cichocki N."/>
            <person name="Veneault-Fourrey C."/>
            <person name="LaButti K."/>
            <person name="Lindquist E.A."/>
            <person name="Lipzen A."/>
            <person name="Lundell T."/>
            <person name="Morin E."/>
            <person name="Murat C."/>
            <person name="Riley R."/>
            <person name="Ohm R."/>
            <person name="Sun H."/>
            <person name="Tunlid A."/>
            <person name="Henrissat B."/>
            <person name="Grigoriev I.V."/>
            <person name="Hibbett D.S."/>
            <person name="Martin F."/>
        </authorList>
    </citation>
    <scope>NUCLEOTIDE SEQUENCE [LARGE SCALE GENOMIC DNA]</scope>
    <source>
        <strain evidence="10 11">FD-317 M1</strain>
    </source>
</reference>
<dbReference type="HOGENOM" id="CLU_424580_0_0_1"/>
<evidence type="ECO:0000256" key="9">
    <source>
        <dbReference type="PIRSR" id="PIRSR601019-1"/>
    </source>
</evidence>